<evidence type="ECO:0000256" key="5">
    <source>
        <dbReference type="ARBA" id="ARBA00022692"/>
    </source>
</evidence>
<evidence type="ECO:0000256" key="6">
    <source>
        <dbReference type="ARBA" id="ARBA00023077"/>
    </source>
</evidence>
<evidence type="ECO:0000256" key="1">
    <source>
        <dbReference type="ARBA" id="ARBA00004571"/>
    </source>
</evidence>
<dbReference type="PANTHER" id="PTHR30069:SF41">
    <property type="entry name" value="HEME_HEMOPEXIN UTILIZATION PROTEIN C"/>
    <property type="match status" value="1"/>
</dbReference>
<evidence type="ECO:0000256" key="2">
    <source>
        <dbReference type="ARBA" id="ARBA00009810"/>
    </source>
</evidence>
<dbReference type="EMBL" id="LPUY01000053">
    <property type="protein sequence ID" value="KUP93386.1"/>
    <property type="molecule type" value="Genomic_DNA"/>
</dbReference>
<evidence type="ECO:0000256" key="4">
    <source>
        <dbReference type="ARBA" id="ARBA00022452"/>
    </source>
</evidence>
<dbReference type="PATRIC" id="fig|1768241.3.peg.1814"/>
<keyword evidence="7 9" id="KW-0472">Membrane</keyword>
<dbReference type="GO" id="GO:0044718">
    <property type="term" value="P:siderophore transmembrane transport"/>
    <property type="evidence" value="ECO:0007669"/>
    <property type="project" value="TreeGrafter"/>
</dbReference>
<keyword evidence="5 9" id="KW-0812">Transmembrane</keyword>
<keyword evidence="4 9" id="KW-1134">Transmembrane beta strand</keyword>
<dbReference type="InterPro" id="IPR037066">
    <property type="entry name" value="Plug_dom_sf"/>
</dbReference>
<dbReference type="PROSITE" id="PS52016">
    <property type="entry name" value="TONB_DEPENDENT_REC_3"/>
    <property type="match status" value="1"/>
</dbReference>
<keyword evidence="15" id="KW-1185">Reference proteome</keyword>
<evidence type="ECO:0000256" key="3">
    <source>
        <dbReference type="ARBA" id="ARBA00022448"/>
    </source>
</evidence>
<organism evidence="14 15">
    <name type="scientific">Tritonibacter horizontis</name>
    <dbReference type="NCBI Taxonomy" id="1768241"/>
    <lineage>
        <taxon>Bacteria</taxon>
        <taxon>Pseudomonadati</taxon>
        <taxon>Pseudomonadota</taxon>
        <taxon>Alphaproteobacteria</taxon>
        <taxon>Rhodobacterales</taxon>
        <taxon>Paracoccaceae</taxon>
        <taxon>Tritonibacter</taxon>
    </lineage>
</organism>
<dbReference type="SUPFAM" id="SSF56935">
    <property type="entry name" value="Porins"/>
    <property type="match status" value="1"/>
</dbReference>
<feature type="domain" description="TonB-dependent receptor plug" evidence="13">
    <location>
        <begin position="54"/>
        <end position="150"/>
    </location>
</feature>
<dbReference type="OrthoDB" id="9760494at2"/>
<dbReference type="InterPro" id="IPR039426">
    <property type="entry name" value="TonB-dep_rcpt-like"/>
</dbReference>
<dbReference type="InterPro" id="IPR012910">
    <property type="entry name" value="Plug_dom"/>
</dbReference>
<dbReference type="InterPro" id="IPR000531">
    <property type="entry name" value="Beta-barrel_TonB"/>
</dbReference>
<dbReference type="InterPro" id="IPR036942">
    <property type="entry name" value="Beta-barrel_TonB_sf"/>
</dbReference>
<proteinExistence type="inferred from homology"/>
<feature type="domain" description="TonB-dependent receptor-like beta-barrel" evidence="12">
    <location>
        <begin position="259"/>
        <end position="609"/>
    </location>
</feature>
<evidence type="ECO:0000313" key="14">
    <source>
        <dbReference type="EMBL" id="KUP93386.1"/>
    </source>
</evidence>
<dbReference type="PANTHER" id="PTHR30069">
    <property type="entry name" value="TONB-DEPENDENT OUTER MEMBRANE RECEPTOR"/>
    <property type="match status" value="1"/>
</dbReference>
<evidence type="ECO:0000259" key="13">
    <source>
        <dbReference type="Pfam" id="PF07715"/>
    </source>
</evidence>
<accession>A0A132BYU3</accession>
<comment type="caution">
    <text evidence="14">The sequence shown here is derived from an EMBL/GenBank/DDBJ whole genome shotgun (WGS) entry which is preliminary data.</text>
</comment>
<evidence type="ECO:0000256" key="8">
    <source>
        <dbReference type="ARBA" id="ARBA00023237"/>
    </source>
</evidence>
<dbReference type="RefSeq" id="WP_068242104.1">
    <property type="nucleotide sequence ID" value="NZ_LPUY01000053.1"/>
</dbReference>
<dbReference type="Pfam" id="PF07715">
    <property type="entry name" value="Plug"/>
    <property type="match status" value="1"/>
</dbReference>
<dbReference type="Gene3D" id="2.170.130.10">
    <property type="entry name" value="TonB-dependent receptor, plug domain"/>
    <property type="match status" value="1"/>
</dbReference>
<keyword evidence="11" id="KW-0732">Signal</keyword>
<dbReference type="Proteomes" id="UP000068382">
    <property type="component" value="Unassembled WGS sequence"/>
</dbReference>
<comment type="similarity">
    <text evidence="2 9 10">Belongs to the TonB-dependent receptor family.</text>
</comment>
<feature type="chain" id="PRO_5007288690" evidence="11">
    <location>
        <begin position="29"/>
        <end position="645"/>
    </location>
</feature>
<protein>
    <submittedName>
        <fullName evidence="14">Heme transporter BhuA</fullName>
    </submittedName>
</protein>
<comment type="subcellular location">
    <subcellularLocation>
        <location evidence="1 9">Cell outer membrane</location>
        <topology evidence="1 9">Multi-pass membrane protein</topology>
    </subcellularLocation>
</comment>
<dbReference type="AlphaFoldDB" id="A0A132BYU3"/>
<dbReference type="Pfam" id="PF00593">
    <property type="entry name" value="TonB_dep_Rec_b-barrel"/>
    <property type="match status" value="1"/>
</dbReference>
<evidence type="ECO:0000256" key="10">
    <source>
        <dbReference type="RuleBase" id="RU003357"/>
    </source>
</evidence>
<evidence type="ECO:0000259" key="12">
    <source>
        <dbReference type="Pfam" id="PF00593"/>
    </source>
</evidence>
<evidence type="ECO:0000256" key="9">
    <source>
        <dbReference type="PROSITE-ProRule" id="PRU01360"/>
    </source>
</evidence>
<reference evidence="14 15" key="1">
    <citation type="submission" date="2015-12" db="EMBL/GenBank/DDBJ databases">
        <title>Genome sequence of the marine Rhodobacteraceae strain O3.65, Candidatus Tritonibacter horizontis.</title>
        <authorList>
            <person name="Poehlein A."/>
            <person name="Giebel H.A."/>
            <person name="Voget S."/>
            <person name="Brinkhoff T."/>
        </authorList>
    </citation>
    <scope>NUCLEOTIDE SEQUENCE [LARGE SCALE GENOMIC DNA]</scope>
    <source>
        <strain evidence="14 15">O3.65</strain>
    </source>
</reference>
<sequence>MLAMKTSLRASLLCGAAAALLPLAPAKAQVITLDPIIVRGNDPIGDAADRATAVYVADAELERARLGDLKDLFAGLASVSVGGAIPVAQKIFVNGVDMLNLTIAVDGALQNNRAFHHVTANAFDPGMLKFVRVDPGIAAADTGPNAVAGAVIMETVDAGDVLQAGENFGGTFRLGYGSNGQTATGSLTLAGRTDRGFEILAYAKRASGDDYKDGNGNVVAGTGADMSSQLLKFAWESAEGHRVEFSGQQLIDDGARPYRANIGDIVGATTPATRIYDTRRSSYSLRYENTNDFGMWDPEVVLGFSESDIAVPSPYQSSGMSDTLSFKAQNTFHLSDSSTVSAGVDYYRKSAEYSDPTDGALEEGSNNVGLFAQLRMEPTEKWRVSGGVRYDWQDFDGIGDYEQSANGASGNLSATYRITDQLSVRAGYSSVFGGIPLEDNYEFWRRWTYDGLRSTRAQNYVAGLDWSNDRLTLGGEVFLTKINDARSGGANIDFESQGYSIAGTYGWDLGFLRFSYTDTDVKVNGNASGSYEALDLGAPLGQVIALEVQHELPGQNLVVGGSLDMALDYDDTEGTSGQGLEGYEVVNLFAEYTPPSMPDVTLRASVNNLFDTDYADRATYGADYASVVPLKEAGRSFMLELVARF</sequence>
<keyword evidence="6 10" id="KW-0798">TonB box</keyword>
<name>A0A132BYU3_9RHOB</name>
<evidence type="ECO:0000256" key="7">
    <source>
        <dbReference type="ARBA" id="ARBA00023136"/>
    </source>
</evidence>
<dbReference type="GO" id="GO:0015344">
    <property type="term" value="F:siderophore uptake transmembrane transporter activity"/>
    <property type="evidence" value="ECO:0007669"/>
    <property type="project" value="TreeGrafter"/>
</dbReference>
<evidence type="ECO:0000313" key="15">
    <source>
        <dbReference type="Proteomes" id="UP000068382"/>
    </source>
</evidence>
<dbReference type="Gene3D" id="2.40.170.20">
    <property type="entry name" value="TonB-dependent receptor, beta-barrel domain"/>
    <property type="match status" value="1"/>
</dbReference>
<keyword evidence="8 9" id="KW-0998">Cell outer membrane</keyword>
<keyword evidence="3 9" id="KW-0813">Transport</keyword>
<evidence type="ECO:0000256" key="11">
    <source>
        <dbReference type="SAM" id="SignalP"/>
    </source>
</evidence>
<dbReference type="GO" id="GO:0009279">
    <property type="term" value="C:cell outer membrane"/>
    <property type="evidence" value="ECO:0007669"/>
    <property type="project" value="UniProtKB-SubCell"/>
</dbReference>
<feature type="signal peptide" evidence="11">
    <location>
        <begin position="1"/>
        <end position="28"/>
    </location>
</feature>
<gene>
    <name evidence="14" type="primary">bhuA_1</name>
    <name evidence="14" type="ORF">TRIHO_17270</name>
</gene>